<dbReference type="InterPro" id="IPR014743">
    <property type="entry name" value="Cl-channel_core"/>
</dbReference>
<dbReference type="PANTHER" id="PTHR43427:SF12">
    <property type="entry name" value="CHLORIDE TRANSPORTER"/>
    <property type="match status" value="1"/>
</dbReference>
<evidence type="ECO:0000256" key="1">
    <source>
        <dbReference type="ARBA" id="ARBA00004141"/>
    </source>
</evidence>
<keyword evidence="3 5" id="KW-1133">Transmembrane helix</keyword>
<protein>
    <submittedName>
        <fullName evidence="6">Voltage-gated chloride channel protein</fullName>
    </submittedName>
</protein>
<feature type="transmembrane region" description="Helical" evidence="5">
    <location>
        <begin position="137"/>
        <end position="162"/>
    </location>
</feature>
<dbReference type="Pfam" id="PF00654">
    <property type="entry name" value="Voltage_CLC"/>
    <property type="match status" value="1"/>
</dbReference>
<dbReference type="InterPro" id="IPR001807">
    <property type="entry name" value="ClC"/>
</dbReference>
<gene>
    <name evidence="6" type="ORF">Fi14EGH31_14190</name>
</gene>
<comment type="subcellular location">
    <subcellularLocation>
        <location evidence="1">Membrane</location>
        <topology evidence="1">Multi-pass membrane protein</topology>
    </subcellularLocation>
</comment>
<dbReference type="InterPro" id="IPR050368">
    <property type="entry name" value="ClC-type_chloride_channel"/>
</dbReference>
<keyword evidence="2 5" id="KW-0812">Transmembrane</keyword>
<dbReference type="GeneID" id="70579855"/>
<feature type="transmembrane region" description="Helical" evidence="5">
    <location>
        <begin position="85"/>
        <end position="104"/>
    </location>
</feature>
<evidence type="ECO:0000313" key="6">
    <source>
        <dbReference type="EMBL" id="BCL57707.1"/>
    </source>
</evidence>
<dbReference type="KEGG" id="fit:Fi14EGH31_14190"/>
<dbReference type="RefSeq" id="WP_200765325.1">
    <property type="nucleotide sequence ID" value="NZ_AP024085.1"/>
</dbReference>
<sequence length="395" mass="43644">MENKKELLKYMIFAGVMGIVVGGIDTVFGKGLILIGEIRNKYFWYLIPFLPIAGIVITWLYYHFNELSLKGMTLVFETGQQKRKGIPLALIPLVMIGTWLTHLFGGSAGREGVAVQIGATLSHYFTKYFHFPKNGKVLLITGMAAGFAGLFQTPLTALFFAMEVMVIGKIEYEALLPGVIASFTASYTSHFLGLEKFSVNIQQSINMNDLKNMMLMILVGIILGIVGRIFSTSLSALKTFFKNKIENPYKRIGYISILLVIGLMIFKGRYSGLGTNLIDLSFYGNVTYYDWFLKLIFTVVTLAIGFQGGEVTPLFSIGATLGFILAPIFHLPIELCVALGYTGVFASATNTLIAPMMIGLEVFGGHQMIAFLIICIFSYLVNGNKSIYTAQIKNF</sequence>
<dbReference type="AlphaFoldDB" id="A0A7I8DYI2"/>
<dbReference type="Proteomes" id="UP000593842">
    <property type="component" value="Chromosome"/>
</dbReference>
<evidence type="ECO:0000256" key="2">
    <source>
        <dbReference type="ARBA" id="ARBA00022692"/>
    </source>
</evidence>
<evidence type="ECO:0000256" key="3">
    <source>
        <dbReference type="ARBA" id="ARBA00022989"/>
    </source>
</evidence>
<evidence type="ECO:0000256" key="5">
    <source>
        <dbReference type="SAM" id="Phobius"/>
    </source>
</evidence>
<dbReference type="Gene3D" id="1.10.3080.10">
    <property type="entry name" value="Clc chloride channel"/>
    <property type="match status" value="1"/>
</dbReference>
<dbReference type="PANTHER" id="PTHR43427">
    <property type="entry name" value="CHLORIDE CHANNEL PROTEIN CLC-E"/>
    <property type="match status" value="1"/>
</dbReference>
<keyword evidence="4 5" id="KW-0472">Membrane</keyword>
<reference evidence="7" key="1">
    <citation type="submission" date="2020-09" db="EMBL/GenBank/DDBJ databases">
        <title>Complete genome sequencing of Faecalibacillus intestinalis strain 14EGH31.</title>
        <authorList>
            <person name="Sakamoto M."/>
            <person name="Murakami T."/>
            <person name="Mori H."/>
        </authorList>
    </citation>
    <scope>NUCLEOTIDE SEQUENCE [LARGE SCALE GENOMIC DNA]</scope>
    <source>
        <strain evidence="7">14EGH31</strain>
    </source>
</reference>
<feature type="transmembrane region" description="Helical" evidence="5">
    <location>
        <begin position="252"/>
        <end position="268"/>
    </location>
</feature>
<evidence type="ECO:0000256" key="4">
    <source>
        <dbReference type="ARBA" id="ARBA00023136"/>
    </source>
</evidence>
<accession>A0A7I8DYI2</accession>
<feature type="transmembrane region" description="Helical" evidence="5">
    <location>
        <begin position="313"/>
        <end position="333"/>
    </location>
</feature>
<dbReference type="EMBL" id="AP024085">
    <property type="protein sequence ID" value="BCL57707.1"/>
    <property type="molecule type" value="Genomic_DNA"/>
</dbReference>
<dbReference type="SUPFAM" id="SSF81340">
    <property type="entry name" value="Clc chloride channel"/>
    <property type="match status" value="1"/>
</dbReference>
<feature type="transmembrane region" description="Helical" evidence="5">
    <location>
        <begin position="12"/>
        <end position="36"/>
    </location>
</feature>
<feature type="transmembrane region" description="Helical" evidence="5">
    <location>
        <begin position="353"/>
        <end position="381"/>
    </location>
</feature>
<proteinExistence type="predicted"/>
<feature type="transmembrane region" description="Helical" evidence="5">
    <location>
        <begin position="288"/>
        <end position="306"/>
    </location>
</feature>
<feature type="transmembrane region" description="Helical" evidence="5">
    <location>
        <begin position="213"/>
        <end position="231"/>
    </location>
</feature>
<name>A0A7I8DYI2_9FIRM</name>
<organism evidence="6 7">
    <name type="scientific">Faecalibacillus intestinalis</name>
    <dbReference type="NCBI Taxonomy" id="1982626"/>
    <lineage>
        <taxon>Bacteria</taxon>
        <taxon>Bacillati</taxon>
        <taxon>Bacillota</taxon>
        <taxon>Erysipelotrichia</taxon>
        <taxon>Erysipelotrichales</taxon>
        <taxon>Coprobacillaceae</taxon>
        <taxon>Faecalibacillus</taxon>
    </lineage>
</organism>
<evidence type="ECO:0000313" key="7">
    <source>
        <dbReference type="Proteomes" id="UP000593842"/>
    </source>
</evidence>
<feature type="transmembrane region" description="Helical" evidence="5">
    <location>
        <begin position="42"/>
        <end position="64"/>
    </location>
</feature>
<dbReference type="GO" id="GO:0016020">
    <property type="term" value="C:membrane"/>
    <property type="evidence" value="ECO:0007669"/>
    <property type="project" value="UniProtKB-SubCell"/>
</dbReference>
<dbReference type="GO" id="GO:0015108">
    <property type="term" value="F:chloride transmembrane transporter activity"/>
    <property type="evidence" value="ECO:0007669"/>
    <property type="project" value="InterPro"/>
</dbReference>
<feature type="transmembrane region" description="Helical" evidence="5">
    <location>
        <begin position="174"/>
        <end position="193"/>
    </location>
</feature>